<keyword evidence="2" id="KW-1185">Reference proteome</keyword>
<protein>
    <submittedName>
        <fullName evidence="1">Uncharacterized protein</fullName>
    </submittedName>
</protein>
<gene>
    <name evidence="1" type="ORF">CEXT_700641</name>
</gene>
<sequence length="75" mass="9128">MQNISTHRTDEQIQQDNADVRVSMVHFRESQEARAERNRQKKIRTKTRYVVNTRRAIDQQRQQEHRAFTLIYSID</sequence>
<proteinExistence type="predicted"/>
<organism evidence="1 2">
    <name type="scientific">Caerostris extrusa</name>
    <name type="common">Bark spider</name>
    <name type="synonym">Caerostris bankana</name>
    <dbReference type="NCBI Taxonomy" id="172846"/>
    <lineage>
        <taxon>Eukaryota</taxon>
        <taxon>Metazoa</taxon>
        <taxon>Ecdysozoa</taxon>
        <taxon>Arthropoda</taxon>
        <taxon>Chelicerata</taxon>
        <taxon>Arachnida</taxon>
        <taxon>Araneae</taxon>
        <taxon>Araneomorphae</taxon>
        <taxon>Entelegynae</taxon>
        <taxon>Araneoidea</taxon>
        <taxon>Araneidae</taxon>
        <taxon>Caerostris</taxon>
    </lineage>
</organism>
<evidence type="ECO:0000313" key="1">
    <source>
        <dbReference type="EMBL" id="GIY55998.1"/>
    </source>
</evidence>
<name>A0AAV4UDU8_CAEEX</name>
<dbReference type="EMBL" id="BPLR01012711">
    <property type="protein sequence ID" value="GIY55998.1"/>
    <property type="molecule type" value="Genomic_DNA"/>
</dbReference>
<reference evidence="1 2" key="1">
    <citation type="submission" date="2021-06" db="EMBL/GenBank/DDBJ databases">
        <title>Caerostris extrusa draft genome.</title>
        <authorList>
            <person name="Kono N."/>
            <person name="Arakawa K."/>
        </authorList>
    </citation>
    <scope>NUCLEOTIDE SEQUENCE [LARGE SCALE GENOMIC DNA]</scope>
</reference>
<accession>A0AAV4UDU8</accession>
<evidence type="ECO:0000313" key="2">
    <source>
        <dbReference type="Proteomes" id="UP001054945"/>
    </source>
</evidence>
<dbReference type="AlphaFoldDB" id="A0AAV4UDU8"/>
<comment type="caution">
    <text evidence="1">The sequence shown here is derived from an EMBL/GenBank/DDBJ whole genome shotgun (WGS) entry which is preliminary data.</text>
</comment>
<dbReference type="Proteomes" id="UP001054945">
    <property type="component" value="Unassembled WGS sequence"/>
</dbReference>